<keyword evidence="12" id="KW-0732">Signal</keyword>
<dbReference type="InterPro" id="IPR001261">
    <property type="entry name" value="ArgE/DapE_CS"/>
</dbReference>
<dbReference type="AlphaFoldDB" id="A0A439DDU3"/>
<dbReference type="GO" id="GO:0004252">
    <property type="term" value="F:serine-type endopeptidase activity"/>
    <property type="evidence" value="ECO:0007669"/>
    <property type="project" value="InterPro"/>
</dbReference>
<evidence type="ECO:0000256" key="6">
    <source>
        <dbReference type="ARBA" id="ARBA00022801"/>
    </source>
</evidence>
<dbReference type="Gene3D" id="1.20.1540.10">
    <property type="entry name" value="Rhomboid-like"/>
    <property type="match status" value="1"/>
</dbReference>
<dbReference type="PANTHER" id="PTHR45962">
    <property type="entry name" value="N-FATTY-ACYL-AMINO ACID SYNTHASE/HYDROLASE PM20D1"/>
    <property type="match status" value="1"/>
</dbReference>
<organism evidence="14 15">
    <name type="scientific">Xylaria grammica</name>
    <dbReference type="NCBI Taxonomy" id="363999"/>
    <lineage>
        <taxon>Eukaryota</taxon>
        <taxon>Fungi</taxon>
        <taxon>Dikarya</taxon>
        <taxon>Ascomycota</taxon>
        <taxon>Pezizomycotina</taxon>
        <taxon>Sordariomycetes</taxon>
        <taxon>Xylariomycetidae</taxon>
        <taxon>Xylariales</taxon>
        <taxon>Xylariaceae</taxon>
        <taxon>Xylaria</taxon>
    </lineage>
</organism>
<dbReference type="SUPFAM" id="SSF55031">
    <property type="entry name" value="Bacterial exopeptidase dimerisation domain"/>
    <property type="match status" value="1"/>
</dbReference>
<comment type="similarity">
    <text evidence="2">Belongs to the peptidase M20A family.</text>
</comment>
<dbReference type="GO" id="GO:0051603">
    <property type="term" value="P:proteolysis involved in protein catabolic process"/>
    <property type="evidence" value="ECO:0007669"/>
    <property type="project" value="TreeGrafter"/>
</dbReference>
<evidence type="ECO:0000256" key="9">
    <source>
        <dbReference type="ARBA" id="ARBA00023136"/>
    </source>
</evidence>
<keyword evidence="4 11" id="KW-0812">Transmembrane</keyword>
<evidence type="ECO:0000256" key="10">
    <source>
        <dbReference type="SAM" id="MobiDB-lite"/>
    </source>
</evidence>
<name>A0A439DDU3_9PEZI</name>
<dbReference type="Gene3D" id="3.30.70.360">
    <property type="match status" value="1"/>
</dbReference>
<gene>
    <name evidence="14" type="ORF">EKO27_g2546</name>
</gene>
<dbReference type="InterPro" id="IPR036264">
    <property type="entry name" value="Bact_exopeptidase_dim_dom"/>
</dbReference>
<evidence type="ECO:0000256" key="7">
    <source>
        <dbReference type="ARBA" id="ARBA00022833"/>
    </source>
</evidence>
<feature type="transmembrane region" description="Helical" evidence="11">
    <location>
        <begin position="847"/>
        <end position="871"/>
    </location>
</feature>
<dbReference type="CDD" id="cd05674">
    <property type="entry name" value="M20_yscS"/>
    <property type="match status" value="1"/>
</dbReference>
<feature type="region of interest" description="Disordered" evidence="10">
    <location>
        <begin position="691"/>
        <end position="740"/>
    </location>
</feature>
<feature type="transmembrane region" description="Helical" evidence="11">
    <location>
        <begin position="929"/>
        <end position="951"/>
    </location>
</feature>
<dbReference type="InterPro" id="IPR047177">
    <property type="entry name" value="Pept_M20A"/>
</dbReference>
<dbReference type="STRING" id="363999.A0A439DDU3"/>
<keyword evidence="15" id="KW-1185">Reference proteome</keyword>
<dbReference type="Pfam" id="PF01546">
    <property type="entry name" value="Peptidase_M20"/>
    <property type="match status" value="1"/>
</dbReference>
<comment type="subcellular location">
    <subcellularLocation>
        <location evidence="1">Membrane</location>
        <topology evidence="1">Multi-pass membrane protein</topology>
    </subcellularLocation>
</comment>
<evidence type="ECO:0000313" key="14">
    <source>
        <dbReference type="EMBL" id="RWA12545.1"/>
    </source>
</evidence>
<keyword evidence="5" id="KW-0479">Metal-binding</keyword>
<protein>
    <recommendedName>
        <fullName evidence="13">Peptidase S54 rhomboid domain-containing protein</fullName>
    </recommendedName>
</protein>
<keyword evidence="6" id="KW-0378">Hydrolase</keyword>
<evidence type="ECO:0000256" key="3">
    <source>
        <dbReference type="ARBA" id="ARBA00022670"/>
    </source>
</evidence>
<sequence>MMLTRALAASLLPSYAIAVTGLHDAAQRDIKDVGNSQLRCEIPPLVDPSSDGLPSAGDIFSGEDALKLQVKRHSAIVSVPSISYDDNGEPLEDPRWEVFYTLHDTLESLYPNVHRRMNRITVNTFGLVYTIKGSDSSLKPLMLAAHQDVVPVPDASSWTYPPFSGHFDGQWLWGRGSSDDKNSLTALMSALETLLGYPGWVPKRTIILALGFDEECSGRRGAGTIGPYLENLYGLNSMALILDEGGLGLELLGNDTLYALPAVMEKGHVDIWIELHVNGGHSSTPFPHTGVGIVSEIVTQLEANPWKPKLIEGSPIHGHFICQSEHSPDSAPKITKLIKKGDLKRLAKELAGIDRSTHYRLQTSQAVDYFLGGVKINAMPEYVKIGINHRIAPQDSIPAVKANILKQIRPIVKKFGLTVKAFEGEDENPDFEFGETSDDGMINPMYEVEYNGTLVLTSSQLTHVTPISPTTGPVWDVFSGTIQHTFAFDGGKVVPVGELMTGNTDTRHYLNLTPNVYRWVPVRKGHALNLHTVDERVDMESHLEIVSFYYDLIRNFDASKAATTVETAEVVHLRTAFTFRAITHYIDLPDWYKDAEGLPFRREDLTQREANKIFPSNLSAPSANLLLKILHGRRVAGTLDDPSLAQNTRQFRITDQKRALQYLREHIPVDEILNAGLRAEDELSVIEEQDNVAKEAEEQFEDGSPRDPPPTTREETIEAPTGRLPKKPGSDSPYGVSNLDQIRARNIAKREAEEARIEKERKLYEEELTKGNVGTLQTQQAKPRELSEFRKKHLERATSDLEAPPEMAAWQRLLPTIGMAVLVILGSMAFAALYQAPPASRRLWPDIPPAAATCLSLIAVNVAIWGLWMFPPAWSFLNKYMILVAATPRPLQLLGAMFSHHSFSHLLSNMTFLWFFGTRVHDEIGRGNFLALYLSSGAVGFAASLTHLVLWRGLECTTLGASGAVYGLITAFFWMHKFDEFKVFNYPPDPISGPQGLGFLGLILGIHLVPLVSKRVNNVDMASHFGGMLAGVLGIDIARQYMDYKARLRAERLQSTGVVNTVVEKKEISPTIVDASLPSSQR</sequence>
<evidence type="ECO:0000259" key="13">
    <source>
        <dbReference type="Pfam" id="PF01694"/>
    </source>
</evidence>
<keyword evidence="3" id="KW-0645">Protease</keyword>
<feature type="domain" description="Peptidase S54 rhomboid" evidence="13">
    <location>
        <begin position="892"/>
        <end position="1033"/>
    </location>
</feature>
<proteinExistence type="inferred from homology"/>
<feature type="chain" id="PRO_5019050705" description="Peptidase S54 rhomboid domain-containing protein" evidence="12">
    <location>
        <begin position="19"/>
        <end position="1082"/>
    </location>
</feature>
<dbReference type="SUPFAM" id="SSF144091">
    <property type="entry name" value="Rhomboid-like"/>
    <property type="match status" value="1"/>
</dbReference>
<feature type="transmembrane region" description="Helical" evidence="11">
    <location>
        <begin position="813"/>
        <end position="835"/>
    </location>
</feature>
<feature type="signal peptide" evidence="12">
    <location>
        <begin position="1"/>
        <end position="18"/>
    </location>
</feature>
<dbReference type="InterPro" id="IPR002933">
    <property type="entry name" value="Peptidase_M20"/>
</dbReference>
<evidence type="ECO:0000256" key="5">
    <source>
        <dbReference type="ARBA" id="ARBA00022723"/>
    </source>
</evidence>
<evidence type="ECO:0000256" key="1">
    <source>
        <dbReference type="ARBA" id="ARBA00004141"/>
    </source>
</evidence>
<evidence type="ECO:0000256" key="4">
    <source>
        <dbReference type="ARBA" id="ARBA00022692"/>
    </source>
</evidence>
<dbReference type="GO" id="GO:0016020">
    <property type="term" value="C:membrane"/>
    <property type="evidence" value="ECO:0007669"/>
    <property type="project" value="UniProtKB-SubCell"/>
</dbReference>
<keyword evidence="7" id="KW-0862">Zinc</keyword>
<evidence type="ECO:0000256" key="8">
    <source>
        <dbReference type="ARBA" id="ARBA00022989"/>
    </source>
</evidence>
<dbReference type="PROSITE" id="PS00758">
    <property type="entry name" value="ARGE_DAPE_CPG2_1"/>
    <property type="match status" value="1"/>
</dbReference>
<dbReference type="Gene3D" id="3.40.630.10">
    <property type="entry name" value="Zn peptidases"/>
    <property type="match status" value="1"/>
</dbReference>
<evidence type="ECO:0000256" key="12">
    <source>
        <dbReference type="SAM" id="SignalP"/>
    </source>
</evidence>
<evidence type="ECO:0000256" key="11">
    <source>
        <dbReference type="SAM" id="Phobius"/>
    </source>
</evidence>
<keyword evidence="9 11" id="KW-0472">Membrane</keyword>
<dbReference type="Pfam" id="PF01694">
    <property type="entry name" value="Rhomboid"/>
    <property type="match status" value="1"/>
</dbReference>
<accession>A0A439DDU3</accession>
<dbReference type="GO" id="GO:0004180">
    <property type="term" value="F:carboxypeptidase activity"/>
    <property type="evidence" value="ECO:0007669"/>
    <property type="project" value="TreeGrafter"/>
</dbReference>
<evidence type="ECO:0000313" key="15">
    <source>
        <dbReference type="Proteomes" id="UP000286045"/>
    </source>
</evidence>
<dbReference type="GO" id="GO:0046872">
    <property type="term" value="F:metal ion binding"/>
    <property type="evidence" value="ECO:0007669"/>
    <property type="project" value="UniProtKB-KW"/>
</dbReference>
<reference evidence="14 15" key="1">
    <citation type="submission" date="2018-12" db="EMBL/GenBank/DDBJ databases">
        <title>Draft genome sequence of Xylaria grammica IHI A82.</title>
        <authorList>
            <person name="Buettner E."/>
            <person name="Kellner H."/>
        </authorList>
    </citation>
    <scope>NUCLEOTIDE SEQUENCE [LARGE SCALE GENOMIC DNA]</scope>
    <source>
        <strain evidence="14 15">IHI A82</strain>
    </source>
</reference>
<dbReference type="InterPro" id="IPR022764">
    <property type="entry name" value="Peptidase_S54_rhomboid_dom"/>
</dbReference>
<keyword evidence="8 11" id="KW-1133">Transmembrane helix</keyword>
<feature type="transmembrane region" description="Helical" evidence="11">
    <location>
        <begin position="957"/>
        <end position="975"/>
    </location>
</feature>
<dbReference type="PANTHER" id="PTHR45962:SF1">
    <property type="entry name" value="N-FATTY-ACYL-AMINO ACID SYNTHASE_HYDROLASE PM20D1"/>
    <property type="match status" value="1"/>
</dbReference>
<dbReference type="Proteomes" id="UP000286045">
    <property type="component" value="Unassembled WGS sequence"/>
</dbReference>
<dbReference type="GO" id="GO:0000328">
    <property type="term" value="C:fungal-type vacuole lumen"/>
    <property type="evidence" value="ECO:0007669"/>
    <property type="project" value="TreeGrafter"/>
</dbReference>
<feature type="transmembrane region" description="Helical" evidence="11">
    <location>
        <begin position="996"/>
        <end position="1013"/>
    </location>
</feature>
<dbReference type="InterPro" id="IPR035952">
    <property type="entry name" value="Rhomboid-like_sf"/>
</dbReference>
<dbReference type="EMBL" id="RYZI01000048">
    <property type="protein sequence ID" value="RWA12545.1"/>
    <property type="molecule type" value="Genomic_DNA"/>
</dbReference>
<comment type="caution">
    <text evidence="14">The sequence shown here is derived from an EMBL/GenBank/DDBJ whole genome shotgun (WGS) entry which is preliminary data.</text>
</comment>
<dbReference type="Gene3D" id="1.10.150.900">
    <property type="match status" value="1"/>
</dbReference>
<evidence type="ECO:0000256" key="2">
    <source>
        <dbReference type="ARBA" id="ARBA00006247"/>
    </source>
</evidence>
<dbReference type="SUPFAM" id="SSF53187">
    <property type="entry name" value="Zn-dependent exopeptidases"/>
    <property type="match status" value="1"/>
</dbReference>